<dbReference type="InterPro" id="IPR029021">
    <property type="entry name" value="Prot-tyrosine_phosphatase-like"/>
</dbReference>
<protein>
    <submittedName>
        <fullName evidence="2">Unannotated protein</fullName>
    </submittedName>
</protein>
<dbReference type="PROSITE" id="PS50056">
    <property type="entry name" value="TYR_PHOSPHATASE_2"/>
    <property type="match status" value="1"/>
</dbReference>
<proteinExistence type="predicted"/>
<reference evidence="2" key="1">
    <citation type="submission" date="2020-05" db="EMBL/GenBank/DDBJ databases">
        <authorList>
            <person name="Chiriac C."/>
            <person name="Salcher M."/>
            <person name="Ghai R."/>
            <person name="Kavagutti S V."/>
        </authorList>
    </citation>
    <scope>NUCLEOTIDE SEQUENCE</scope>
</reference>
<feature type="domain" description="Tyrosine specific protein phosphatases" evidence="1">
    <location>
        <begin position="101"/>
        <end position="159"/>
    </location>
</feature>
<name>A0A6J6CYJ5_9ZZZZ</name>
<dbReference type="SUPFAM" id="SSF52799">
    <property type="entry name" value="(Phosphotyrosine protein) phosphatases II"/>
    <property type="match status" value="1"/>
</dbReference>
<organism evidence="2">
    <name type="scientific">freshwater metagenome</name>
    <dbReference type="NCBI Taxonomy" id="449393"/>
    <lineage>
        <taxon>unclassified sequences</taxon>
        <taxon>metagenomes</taxon>
        <taxon>ecological metagenomes</taxon>
    </lineage>
</organism>
<accession>A0A6J6CYJ5</accession>
<dbReference type="AlphaFoldDB" id="A0A6J6CYJ5"/>
<evidence type="ECO:0000313" key="2">
    <source>
        <dbReference type="EMBL" id="CAB4556741.1"/>
    </source>
</evidence>
<dbReference type="EMBL" id="CAEZSF010000281">
    <property type="protein sequence ID" value="CAB4556741.1"/>
    <property type="molecule type" value="Genomic_DNA"/>
</dbReference>
<gene>
    <name evidence="2" type="ORF">UFOPK1358_01965</name>
</gene>
<dbReference type="InterPro" id="IPR000387">
    <property type="entry name" value="Tyr_Pase_dom"/>
</dbReference>
<sequence>MSSTQSLLSDAPQGEVPALSDAVGWHRRLCFVGSRLLISGDLSPQPDVAAAQVIEWTSAGVSGVIDCRGEHSDATLVGSLAPQIRYTHVGIDDDGGPRPDTWFDAGVDRALDTLARTDGRVLVHCHMGINRGPSMAFAILLALGWESIEALEAIRASRPIAALIYAADAADWWARRSGKSPQQVARSRAKVTRWQEANEIDIYGVISRIRRGPNAPGC</sequence>
<evidence type="ECO:0000259" key="1">
    <source>
        <dbReference type="PROSITE" id="PS50056"/>
    </source>
</evidence>
<dbReference type="Gene3D" id="3.90.190.10">
    <property type="entry name" value="Protein tyrosine phosphatase superfamily"/>
    <property type="match status" value="1"/>
</dbReference>